<dbReference type="HOGENOM" id="CLU_3155996_0_0_5"/>
<evidence type="ECO:0000313" key="2">
    <source>
        <dbReference type="Proteomes" id="UP000008850"/>
    </source>
</evidence>
<dbReference type="KEGG" id="phl:KKY_2650"/>
<keyword evidence="2" id="KW-1185">Reference proteome</keyword>
<gene>
    <name evidence="1" type="ordered locus">KKY_2650</name>
</gene>
<sequence length="48" mass="5560">MRKQQKLRFRVSLHETSMFLRLVIRVIEELQLGQAGQARTNFGSDTGL</sequence>
<name>G4RBI2_PELHB</name>
<organism evidence="1 2">
    <name type="scientific">Pelagibacterium halotolerans (strain DSM 22347 / JCM 15775 / CGMCC 1.7692 / B2)</name>
    <dbReference type="NCBI Taxonomy" id="1082931"/>
    <lineage>
        <taxon>Bacteria</taxon>
        <taxon>Pseudomonadati</taxon>
        <taxon>Pseudomonadota</taxon>
        <taxon>Alphaproteobacteria</taxon>
        <taxon>Hyphomicrobiales</taxon>
        <taxon>Devosiaceae</taxon>
        <taxon>Pelagibacterium</taxon>
    </lineage>
</organism>
<accession>G4RBI2</accession>
<reference evidence="1 2" key="1">
    <citation type="journal article" date="2012" name="J. Bacteriol.">
        <title>Complete genome sequence of Pelagibacterium halotolerans B2T.</title>
        <authorList>
            <person name="Huo Y.Y."/>
            <person name="Cheng H."/>
            <person name="Han X.F."/>
            <person name="Jiang X.W."/>
            <person name="Sun C."/>
            <person name="Zhang X.Q."/>
            <person name="Zhu X.F."/>
            <person name="Liu Y.F."/>
            <person name="Li P.F."/>
            <person name="Ni P.X."/>
            <person name="Wu M."/>
        </authorList>
    </citation>
    <scope>NUCLEOTIDE SEQUENCE [LARGE SCALE GENOMIC DNA]</scope>
    <source>
        <strain evidence="2">DSM 22347 / JCM 15775 / CGMCC 1.7692 / B2</strain>
    </source>
</reference>
<dbReference type="AlphaFoldDB" id="G4RBI2"/>
<proteinExistence type="predicted"/>
<evidence type="ECO:0000313" key="1">
    <source>
        <dbReference type="EMBL" id="AEQ52658.1"/>
    </source>
</evidence>
<protein>
    <submittedName>
        <fullName evidence="1">Uncharacterized protein</fullName>
    </submittedName>
</protein>
<dbReference type="Proteomes" id="UP000008850">
    <property type="component" value="Chromosome"/>
</dbReference>
<dbReference type="EMBL" id="CP003075">
    <property type="protein sequence ID" value="AEQ52658.1"/>
    <property type="molecule type" value="Genomic_DNA"/>
</dbReference>